<accession>A0A542EEC6</accession>
<dbReference type="Gene3D" id="1.10.3720.10">
    <property type="entry name" value="MetI-like"/>
    <property type="match status" value="1"/>
</dbReference>
<organism evidence="9 10">
    <name type="scientific">Yimella lutea</name>
    <dbReference type="NCBI Taxonomy" id="587872"/>
    <lineage>
        <taxon>Bacteria</taxon>
        <taxon>Bacillati</taxon>
        <taxon>Actinomycetota</taxon>
        <taxon>Actinomycetes</taxon>
        <taxon>Micrococcales</taxon>
        <taxon>Dermacoccaceae</taxon>
        <taxon>Yimella</taxon>
    </lineage>
</organism>
<feature type="transmembrane region" description="Helical" evidence="7">
    <location>
        <begin position="12"/>
        <end position="33"/>
    </location>
</feature>
<dbReference type="GO" id="GO:0005886">
    <property type="term" value="C:plasma membrane"/>
    <property type="evidence" value="ECO:0007669"/>
    <property type="project" value="UniProtKB-SubCell"/>
</dbReference>
<dbReference type="GO" id="GO:0055085">
    <property type="term" value="P:transmembrane transport"/>
    <property type="evidence" value="ECO:0007669"/>
    <property type="project" value="InterPro"/>
</dbReference>
<evidence type="ECO:0000313" key="9">
    <source>
        <dbReference type="EMBL" id="TQJ13693.1"/>
    </source>
</evidence>
<evidence type="ECO:0000313" key="10">
    <source>
        <dbReference type="Proteomes" id="UP000320806"/>
    </source>
</evidence>
<evidence type="ECO:0000256" key="4">
    <source>
        <dbReference type="ARBA" id="ARBA00022692"/>
    </source>
</evidence>
<dbReference type="InterPro" id="IPR050901">
    <property type="entry name" value="BP-dep_ABC_trans_perm"/>
</dbReference>
<evidence type="ECO:0000256" key="6">
    <source>
        <dbReference type="ARBA" id="ARBA00023136"/>
    </source>
</evidence>
<feature type="transmembrane region" description="Helical" evidence="7">
    <location>
        <begin position="192"/>
        <end position="217"/>
    </location>
</feature>
<feature type="transmembrane region" description="Helical" evidence="7">
    <location>
        <begin position="115"/>
        <end position="139"/>
    </location>
</feature>
<keyword evidence="2 7" id="KW-0813">Transport</keyword>
<dbReference type="Proteomes" id="UP000320806">
    <property type="component" value="Unassembled WGS sequence"/>
</dbReference>
<keyword evidence="10" id="KW-1185">Reference proteome</keyword>
<feature type="transmembrane region" description="Helical" evidence="7">
    <location>
        <begin position="79"/>
        <end position="103"/>
    </location>
</feature>
<name>A0A542EEC6_9MICO</name>
<dbReference type="InterPro" id="IPR035906">
    <property type="entry name" value="MetI-like_sf"/>
</dbReference>
<gene>
    <name evidence="9" type="ORF">FB459_1119</name>
</gene>
<dbReference type="CDD" id="cd06261">
    <property type="entry name" value="TM_PBP2"/>
    <property type="match status" value="1"/>
</dbReference>
<dbReference type="Pfam" id="PF00528">
    <property type="entry name" value="BPD_transp_1"/>
    <property type="match status" value="1"/>
</dbReference>
<evidence type="ECO:0000259" key="8">
    <source>
        <dbReference type="PROSITE" id="PS50928"/>
    </source>
</evidence>
<feature type="transmembrane region" description="Helical" evidence="7">
    <location>
        <begin position="151"/>
        <end position="171"/>
    </location>
</feature>
<keyword evidence="5 7" id="KW-1133">Transmembrane helix</keyword>
<dbReference type="SUPFAM" id="SSF161098">
    <property type="entry name" value="MetI-like"/>
    <property type="match status" value="1"/>
</dbReference>
<comment type="subcellular location">
    <subcellularLocation>
        <location evidence="1 7">Cell membrane</location>
        <topology evidence="1 7">Multi-pass membrane protein</topology>
    </subcellularLocation>
</comment>
<evidence type="ECO:0000256" key="5">
    <source>
        <dbReference type="ARBA" id="ARBA00022989"/>
    </source>
</evidence>
<dbReference type="EMBL" id="VFMO01000001">
    <property type="protein sequence ID" value="TQJ13693.1"/>
    <property type="molecule type" value="Genomic_DNA"/>
</dbReference>
<evidence type="ECO:0000256" key="7">
    <source>
        <dbReference type="RuleBase" id="RU363032"/>
    </source>
</evidence>
<dbReference type="PANTHER" id="PTHR32243:SF18">
    <property type="entry name" value="INNER MEMBRANE ABC TRANSPORTER PERMEASE PROTEIN YCJP"/>
    <property type="match status" value="1"/>
</dbReference>
<dbReference type="PANTHER" id="PTHR32243">
    <property type="entry name" value="MALTOSE TRANSPORT SYSTEM PERMEASE-RELATED"/>
    <property type="match status" value="1"/>
</dbReference>
<dbReference type="AlphaFoldDB" id="A0A542EEC6"/>
<protein>
    <submittedName>
        <fullName evidence="9">Carbohydrate ABC transporter membrane protein 2 (CUT1 family)</fullName>
    </submittedName>
</protein>
<dbReference type="OrthoDB" id="3817793at2"/>
<feature type="domain" description="ABC transmembrane type-1" evidence="8">
    <location>
        <begin position="80"/>
        <end position="272"/>
    </location>
</feature>
<evidence type="ECO:0000256" key="1">
    <source>
        <dbReference type="ARBA" id="ARBA00004651"/>
    </source>
</evidence>
<dbReference type="PROSITE" id="PS50928">
    <property type="entry name" value="ABC_TM1"/>
    <property type="match status" value="1"/>
</dbReference>
<evidence type="ECO:0000256" key="2">
    <source>
        <dbReference type="ARBA" id="ARBA00022448"/>
    </source>
</evidence>
<evidence type="ECO:0000256" key="3">
    <source>
        <dbReference type="ARBA" id="ARBA00022475"/>
    </source>
</evidence>
<sequence length="287" mass="31377">METNVSNKAKWGMFAFSIPVMIWTIIPIIWIFATSLKKPGDLTNPDKSSFGNFWPKEPTWDNYKLIFSSDGAGELFKPALWNSIIICLLATFIAVILATFCAYAIARLDFPGKKLILTTALAVSFFPVIAMVTPLFNLWRQIGLFDTMPGLVIPYLALTLPLSIWTLSAFFQQIPWEMEQAAQVDGATSWQAFTKVIAPLAAPGVFTTAIIAFFTAWNDFVFSSNLTSENARTVPAALAFFTGASQFEQPTGAICAAAVVVTIPVVILVLLFQRRIVSGLTSGAVKG</sequence>
<keyword evidence="6 7" id="KW-0472">Membrane</keyword>
<feature type="transmembrane region" description="Helical" evidence="7">
    <location>
        <begin position="251"/>
        <end position="272"/>
    </location>
</feature>
<comment type="caution">
    <text evidence="9">The sequence shown here is derived from an EMBL/GenBank/DDBJ whole genome shotgun (WGS) entry which is preliminary data.</text>
</comment>
<keyword evidence="4 7" id="KW-0812">Transmembrane</keyword>
<reference evidence="9 10" key="1">
    <citation type="submission" date="2019-06" db="EMBL/GenBank/DDBJ databases">
        <title>Sequencing the genomes of 1000 actinobacteria strains.</title>
        <authorList>
            <person name="Klenk H.-P."/>
        </authorList>
    </citation>
    <scope>NUCLEOTIDE SEQUENCE [LARGE SCALE GENOMIC DNA]</scope>
    <source>
        <strain evidence="9 10">DSM 19828</strain>
    </source>
</reference>
<proteinExistence type="inferred from homology"/>
<dbReference type="RefSeq" id="WP_141927711.1">
    <property type="nucleotide sequence ID" value="NZ_BAABCI010000002.1"/>
</dbReference>
<comment type="similarity">
    <text evidence="7">Belongs to the binding-protein-dependent transport system permease family.</text>
</comment>
<dbReference type="InterPro" id="IPR000515">
    <property type="entry name" value="MetI-like"/>
</dbReference>
<keyword evidence="3" id="KW-1003">Cell membrane</keyword>